<dbReference type="EMBL" id="QFQD01000043">
    <property type="protein sequence ID" value="PZQ81582.1"/>
    <property type="molecule type" value="Genomic_DNA"/>
</dbReference>
<name>A0A2W5QX42_ANCNO</name>
<feature type="compositionally biased region" description="Low complexity" evidence="1">
    <location>
        <begin position="38"/>
        <end position="48"/>
    </location>
</feature>
<comment type="caution">
    <text evidence="2">The sequence shown here is derived from an EMBL/GenBank/DDBJ whole genome shotgun (WGS) entry which is preliminary data.</text>
</comment>
<sequence length="83" mass="8347">MTTINGESNGVNEFSAATGQGPLGGDRPSSPGAFGANAKPSEADAATAASSLVEAARPERRYSFNMLVATAVLAFAAGRICSR</sequence>
<dbReference type="AlphaFoldDB" id="A0A2W5QX42"/>
<reference evidence="2 3" key="1">
    <citation type="submission" date="2017-08" db="EMBL/GenBank/DDBJ databases">
        <title>Infants hospitalized years apart are colonized by the same room-sourced microbial strains.</title>
        <authorList>
            <person name="Brooks B."/>
            <person name="Olm M.R."/>
            <person name="Firek B.A."/>
            <person name="Baker R."/>
            <person name="Thomas B.C."/>
            <person name="Morowitz M.J."/>
            <person name="Banfield J.F."/>
        </authorList>
    </citation>
    <scope>NUCLEOTIDE SEQUENCE [LARGE SCALE GENOMIC DNA]</scope>
    <source>
        <strain evidence="2">S2_005_001_R2_27</strain>
    </source>
</reference>
<feature type="region of interest" description="Disordered" evidence="1">
    <location>
        <begin position="1"/>
        <end position="48"/>
    </location>
</feature>
<proteinExistence type="predicted"/>
<evidence type="ECO:0000256" key="1">
    <source>
        <dbReference type="SAM" id="MobiDB-lite"/>
    </source>
</evidence>
<evidence type="ECO:0000313" key="3">
    <source>
        <dbReference type="Proteomes" id="UP000248887"/>
    </source>
</evidence>
<protein>
    <submittedName>
        <fullName evidence="2">Uncharacterized protein</fullName>
    </submittedName>
</protein>
<organism evidence="2 3">
    <name type="scientific">Ancylobacter novellus</name>
    <name type="common">Thiobacillus novellus</name>
    <dbReference type="NCBI Taxonomy" id="921"/>
    <lineage>
        <taxon>Bacteria</taxon>
        <taxon>Pseudomonadati</taxon>
        <taxon>Pseudomonadota</taxon>
        <taxon>Alphaproteobacteria</taxon>
        <taxon>Hyphomicrobiales</taxon>
        <taxon>Xanthobacteraceae</taxon>
        <taxon>Ancylobacter</taxon>
    </lineage>
</organism>
<feature type="compositionally biased region" description="Polar residues" evidence="1">
    <location>
        <begin position="1"/>
        <end position="18"/>
    </location>
</feature>
<gene>
    <name evidence="2" type="ORF">DI549_13775</name>
</gene>
<dbReference type="Proteomes" id="UP000248887">
    <property type="component" value="Unassembled WGS sequence"/>
</dbReference>
<accession>A0A2W5QX42</accession>
<evidence type="ECO:0000313" key="2">
    <source>
        <dbReference type="EMBL" id="PZQ81582.1"/>
    </source>
</evidence>